<gene>
    <name evidence="1" type="ORF">KPL78_13790</name>
</gene>
<dbReference type="RefSeq" id="WP_219763525.1">
    <property type="nucleotide sequence ID" value="NZ_JAHYBZ010000004.1"/>
</dbReference>
<dbReference type="EMBL" id="JAHYBZ010000004">
    <property type="protein sequence ID" value="MBW6398931.1"/>
    <property type="molecule type" value="Genomic_DNA"/>
</dbReference>
<accession>A0ABS7A9I2</accession>
<comment type="caution">
    <text evidence="1">The sequence shown here is derived from an EMBL/GenBank/DDBJ whole genome shotgun (WGS) entry which is preliminary data.</text>
</comment>
<evidence type="ECO:0000313" key="1">
    <source>
        <dbReference type="EMBL" id="MBW6398931.1"/>
    </source>
</evidence>
<protein>
    <submittedName>
        <fullName evidence="1">Uncharacterized protein</fullName>
    </submittedName>
</protein>
<proteinExistence type="predicted"/>
<keyword evidence="2" id="KW-1185">Reference proteome</keyword>
<name>A0ABS7A9I2_9PROT</name>
<sequence length="69" mass="7371">MPDNLPAVSVPHPFSVGPAAQRRAELLAIFDRLSTEGQELVVAAARIAQRHHGCISRQARGASIAEVDD</sequence>
<dbReference type="Proteomes" id="UP001196565">
    <property type="component" value="Unassembled WGS sequence"/>
</dbReference>
<reference evidence="1 2" key="1">
    <citation type="submission" date="2021-07" db="EMBL/GenBank/DDBJ databases">
        <authorList>
            <person name="So Y."/>
        </authorList>
    </citation>
    <scope>NUCLEOTIDE SEQUENCE [LARGE SCALE GENOMIC DNA]</scope>
    <source>
        <strain evidence="1 2">HJA6</strain>
    </source>
</reference>
<evidence type="ECO:0000313" key="2">
    <source>
        <dbReference type="Proteomes" id="UP001196565"/>
    </source>
</evidence>
<organism evidence="1 2">
    <name type="scientific">Roseomonas alba</name>
    <dbReference type="NCBI Taxonomy" id="2846776"/>
    <lineage>
        <taxon>Bacteria</taxon>
        <taxon>Pseudomonadati</taxon>
        <taxon>Pseudomonadota</taxon>
        <taxon>Alphaproteobacteria</taxon>
        <taxon>Acetobacterales</taxon>
        <taxon>Roseomonadaceae</taxon>
        <taxon>Roseomonas</taxon>
    </lineage>
</organism>